<evidence type="ECO:0000256" key="4">
    <source>
        <dbReference type="ARBA" id="ARBA00012903"/>
    </source>
</evidence>
<dbReference type="EMBL" id="JAGFMF010011614">
    <property type="protein sequence ID" value="KAG8519282.1"/>
    <property type="molecule type" value="Genomic_DNA"/>
</dbReference>
<dbReference type="FunFam" id="2.30.29.30:FF:000038">
    <property type="entry name" value="Myotubularin 1, isoform CRA_a"/>
    <property type="match status" value="1"/>
</dbReference>
<evidence type="ECO:0000256" key="3">
    <source>
        <dbReference type="ARBA" id="ARBA00007471"/>
    </source>
</evidence>
<feature type="compositionally biased region" description="Low complexity" evidence="11">
    <location>
        <begin position="692"/>
        <end position="702"/>
    </location>
</feature>
<dbReference type="Proteomes" id="UP000700334">
    <property type="component" value="Unassembled WGS sequence"/>
</dbReference>
<feature type="binding site" evidence="10">
    <location>
        <begin position="369"/>
        <end position="405"/>
    </location>
    <ligand>
        <name>substrate</name>
    </ligand>
</feature>
<evidence type="ECO:0000256" key="6">
    <source>
        <dbReference type="ARBA" id="ARBA00022801"/>
    </source>
</evidence>
<keyword evidence="6" id="KW-0378">Hydrolase</keyword>
<dbReference type="SMART" id="SM00568">
    <property type="entry name" value="GRAM"/>
    <property type="match status" value="1"/>
</dbReference>
<keyword evidence="5" id="KW-0963">Cytoplasm</keyword>
<dbReference type="GO" id="GO:0052629">
    <property type="term" value="F:phosphatidylinositol-3,5-bisphosphate 3-phosphatase activity"/>
    <property type="evidence" value="ECO:0007669"/>
    <property type="project" value="UniProtKB-EC"/>
</dbReference>
<evidence type="ECO:0000256" key="11">
    <source>
        <dbReference type="SAM" id="MobiDB-lite"/>
    </source>
</evidence>
<dbReference type="GO" id="GO:0004438">
    <property type="term" value="F:phosphatidylinositol-3-phosphate phosphatase activity"/>
    <property type="evidence" value="ECO:0007669"/>
    <property type="project" value="TreeGrafter"/>
</dbReference>
<sequence>SPAAAPDQRPGRPPRTPAPRLCARLTRPRLPPPAGVLVGSAVLRASNKPAEMEEPPLLPGEDVKDVGPCAKDVTYICPFTGAVRGTLTVTNYRLHFRSLERDPPFVLDASLGVVSRVEKIGGASSRGENSYGLETVCKVSVWPRAACSWPPSSRAQGRHAHARPVDIRNLRFAHKPEGRTRRSIFENLMKYAFPVSNNLVGAFPLREAPRRRRARAPVLAPALPTALPQPLFAFEYKEQFPENGWKLYDPLAEYRRQGIPNESWRITRANERYELCDTYPALLVVPASVPDEELRRVAAFRSRGRIPVLSWIHPESQATITRCSQPLVGVSGKRSKEDEKYLQAVMDANAQSPKIFIFDARPSVNAVANKVRARRRVPRGLSSVVWRPPLALRRRDTCGLSGEAKGGGYESEDAYQNTELVFLDIHNIHVMRESLRKLKELVYPSIEEAHWLSNLEATHWLEHIKLILAGALRIADRVEAGKASAVVHCSDGWDRTAQLTALAMLMLDGHYRTVRGFQVLVEKEWLSFGHRFQLRLGHGDKNHADADRSPVFLQFVDCVWQMTRQFPTAFEFNEYFLITILDHLYSCLFGTFLCNSEQQRGRENLPKRTVSLWSYINSQLEDFTNPLYGGYSNHVLYPVASMRHLELWVGYYVRWNPRMKPQEPVHSRCRELLAKRAELQKKVQELQREVSSRSSSSSERASPPTQCAAPVQTVV</sequence>
<dbReference type="InterPro" id="IPR030564">
    <property type="entry name" value="Myotubularin"/>
</dbReference>
<dbReference type="GO" id="GO:0016020">
    <property type="term" value="C:membrane"/>
    <property type="evidence" value="ECO:0007669"/>
    <property type="project" value="TreeGrafter"/>
</dbReference>
<dbReference type="Pfam" id="PF02893">
    <property type="entry name" value="GRAM"/>
    <property type="match status" value="1"/>
</dbReference>
<dbReference type="GO" id="GO:0012505">
    <property type="term" value="C:endomembrane system"/>
    <property type="evidence" value="ECO:0007669"/>
    <property type="project" value="UniProtKB-SubCell"/>
</dbReference>
<reference evidence="13" key="1">
    <citation type="journal article" date="2021" name="Evol. Appl.">
        <title>The genome of the Pyrenean desman and the effects of bottlenecks and inbreeding on the genomic landscape of an endangered species.</title>
        <authorList>
            <person name="Escoda L."/>
            <person name="Castresana J."/>
        </authorList>
    </citation>
    <scope>NUCLEOTIDE SEQUENCE</scope>
    <source>
        <strain evidence="13">IBE-C5619</strain>
    </source>
</reference>
<evidence type="ECO:0000313" key="13">
    <source>
        <dbReference type="EMBL" id="KAG8519282.1"/>
    </source>
</evidence>
<evidence type="ECO:0000259" key="12">
    <source>
        <dbReference type="PROSITE" id="PS51339"/>
    </source>
</evidence>
<dbReference type="PANTHER" id="PTHR10807">
    <property type="entry name" value="MYOTUBULARIN-RELATED"/>
    <property type="match status" value="1"/>
</dbReference>
<dbReference type="InterPro" id="IPR016130">
    <property type="entry name" value="Tyr_Pase_AS"/>
</dbReference>
<dbReference type="AlphaFoldDB" id="A0A8J6AIA2"/>
<organism evidence="13 14">
    <name type="scientific">Galemys pyrenaicus</name>
    <name type="common">Iberian desman</name>
    <name type="synonym">Pyrenean desman</name>
    <dbReference type="NCBI Taxonomy" id="202257"/>
    <lineage>
        <taxon>Eukaryota</taxon>
        <taxon>Metazoa</taxon>
        <taxon>Chordata</taxon>
        <taxon>Craniata</taxon>
        <taxon>Vertebrata</taxon>
        <taxon>Euteleostomi</taxon>
        <taxon>Mammalia</taxon>
        <taxon>Eutheria</taxon>
        <taxon>Laurasiatheria</taxon>
        <taxon>Eulipotyphla</taxon>
        <taxon>Talpidae</taxon>
        <taxon>Galemys</taxon>
    </lineage>
</organism>
<evidence type="ECO:0000313" key="14">
    <source>
        <dbReference type="Proteomes" id="UP000700334"/>
    </source>
</evidence>
<dbReference type="OrthoDB" id="271628at2759"/>
<keyword evidence="7" id="KW-0443">Lipid metabolism</keyword>
<accession>A0A8J6AIA2</accession>
<comment type="subcellular location">
    <subcellularLocation>
        <location evidence="2">Cytoplasm</location>
    </subcellularLocation>
    <subcellularLocation>
        <location evidence="1">Endomembrane system</location>
        <topology evidence="1">Peripheral membrane protein</topology>
    </subcellularLocation>
</comment>
<dbReference type="GO" id="GO:0046856">
    <property type="term" value="P:phosphatidylinositol dephosphorylation"/>
    <property type="evidence" value="ECO:0007669"/>
    <property type="project" value="TreeGrafter"/>
</dbReference>
<feature type="binding site" evidence="10">
    <location>
        <begin position="489"/>
        <end position="495"/>
    </location>
    <ligand>
        <name>substrate</name>
    </ligand>
</feature>
<proteinExistence type="inferred from homology"/>
<gene>
    <name evidence="13" type="ORF">J0S82_006108</name>
</gene>
<dbReference type="Gene3D" id="2.30.29.30">
    <property type="entry name" value="Pleckstrin-homology domain (PH domain)/Phosphotyrosine-binding domain (PTB)"/>
    <property type="match status" value="1"/>
</dbReference>
<dbReference type="PROSITE" id="PS51339">
    <property type="entry name" value="PPASE_MYOTUBULARIN"/>
    <property type="match status" value="1"/>
</dbReference>
<evidence type="ECO:0000256" key="10">
    <source>
        <dbReference type="PIRSR" id="PIRSR630564-2"/>
    </source>
</evidence>
<evidence type="ECO:0000256" key="5">
    <source>
        <dbReference type="ARBA" id="ARBA00022490"/>
    </source>
</evidence>
<dbReference type="SMART" id="SM00404">
    <property type="entry name" value="PTPc_motif"/>
    <property type="match status" value="1"/>
</dbReference>
<comment type="similarity">
    <text evidence="3">Belongs to the protein-tyrosine phosphatase family. Non-receptor class myotubularin subfamily.</text>
</comment>
<feature type="region of interest" description="Disordered" evidence="11">
    <location>
        <begin position="685"/>
        <end position="715"/>
    </location>
</feature>
<feature type="active site" description="Phosphocysteine intermediate" evidence="9">
    <location>
        <position position="489"/>
    </location>
</feature>
<evidence type="ECO:0000256" key="1">
    <source>
        <dbReference type="ARBA" id="ARBA00004184"/>
    </source>
</evidence>
<comment type="caution">
    <text evidence="13">The sequence shown here is derived from an EMBL/GenBank/DDBJ whole genome shotgun (WGS) entry which is preliminary data.</text>
</comment>
<keyword evidence="8" id="KW-0472">Membrane</keyword>
<dbReference type="Pfam" id="PF06602">
    <property type="entry name" value="Myotub-related"/>
    <property type="match status" value="2"/>
</dbReference>
<dbReference type="InterPro" id="IPR029021">
    <property type="entry name" value="Prot-tyrosine_phosphatase-like"/>
</dbReference>
<evidence type="ECO:0000256" key="8">
    <source>
        <dbReference type="ARBA" id="ARBA00023136"/>
    </source>
</evidence>
<feature type="domain" description="Myotubularin phosphatase" evidence="12">
    <location>
        <begin position="244"/>
        <end position="652"/>
    </location>
</feature>
<protein>
    <recommendedName>
        <fullName evidence="4">phosphatidylinositol-3,5-bisphosphate 3-phosphatase</fullName>
        <ecNumber evidence="4">3.1.3.95</ecNumber>
    </recommendedName>
</protein>
<dbReference type="InterPro" id="IPR010569">
    <property type="entry name" value="Myotubularin-like_Pase_dom"/>
</dbReference>
<dbReference type="InterPro" id="IPR004182">
    <property type="entry name" value="GRAM"/>
</dbReference>
<dbReference type="EC" id="3.1.3.95" evidence="4"/>
<evidence type="ECO:0000256" key="9">
    <source>
        <dbReference type="PIRSR" id="PIRSR630564-1"/>
    </source>
</evidence>
<name>A0A8J6AIA2_GALPY</name>
<dbReference type="PANTHER" id="PTHR10807:SF42">
    <property type="entry name" value="MYOTUBULARIN-RELATED PROTEIN 2"/>
    <property type="match status" value="1"/>
</dbReference>
<evidence type="ECO:0000256" key="2">
    <source>
        <dbReference type="ARBA" id="ARBA00004496"/>
    </source>
</evidence>
<dbReference type="InterPro" id="IPR011993">
    <property type="entry name" value="PH-like_dom_sf"/>
</dbReference>
<feature type="non-terminal residue" evidence="13">
    <location>
        <position position="1"/>
    </location>
</feature>
<evidence type="ECO:0000256" key="7">
    <source>
        <dbReference type="ARBA" id="ARBA00023098"/>
    </source>
</evidence>
<feature type="region of interest" description="Disordered" evidence="11">
    <location>
        <begin position="1"/>
        <end position="20"/>
    </location>
</feature>
<dbReference type="SUPFAM" id="SSF50729">
    <property type="entry name" value="PH domain-like"/>
    <property type="match status" value="2"/>
</dbReference>
<keyword evidence="14" id="KW-1185">Reference proteome</keyword>
<dbReference type="GO" id="GO:0005737">
    <property type="term" value="C:cytoplasm"/>
    <property type="evidence" value="ECO:0007669"/>
    <property type="project" value="UniProtKB-SubCell"/>
</dbReference>
<dbReference type="InterPro" id="IPR003595">
    <property type="entry name" value="Tyr_Pase_cat"/>
</dbReference>
<dbReference type="PROSITE" id="PS00383">
    <property type="entry name" value="TYR_PHOSPHATASE_1"/>
    <property type="match status" value="1"/>
</dbReference>
<dbReference type="SUPFAM" id="SSF52799">
    <property type="entry name" value="(Phosphotyrosine protein) phosphatases II"/>
    <property type="match status" value="1"/>
</dbReference>
<feature type="binding site" evidence="10">
    <location>
        <begin position="427"/>
        <end position="428"/>
    </location>
    <ligand>
        <name>substrate</name>
    </ligand>
</feature>